<reference evidence="3" key="1">
    <citation type="submission" date="2020-03" db="EMBL/GenBank/DDBJ databases">
        <authorList>
            <person name="Weist P."/>
        </authorList>
    </citation>
    <scope>NUCLEOTIDE SEQUENCE</scope>
</reference>
<feature type="region of interest" description="Disordered" evidence="1">
    <location>
        <begin position="119"/>
        <end position="165"/>
    </location>
</feature>
<evidence type="ECO:0000256" key="1">
    <source>
        <dbReference type="SAM" id="MobiDB-lite"/>
    </source>
</evidence>
<proteinExistence type="predicted"/>
<organism evidence="3 4">
    <name type="scientific">Pleuronectes platessa</name>
    <name type="common">European plaice</name>
    <dbReference type="NCBI Taxonomy" id="8262"/>
    <lineage>
        <taxon>Eukaryota</taxon>
        <taxon>Metazoa</taxon>
        <taxon>Chordata</taxon>
        <taxon>Craniata</taxon>
        <taxon>Vertebrata</taxon>
        <taxon>Euteleostomi</taxon>
        <taxon>Actinopterygii</taxon>
        <taxon>Neopterygii</taxon>
        <taxon>Teleostei</taxon>
        <taxon>Neoteleostei</taxon>
        <taxon>Acanthomorphata</taxon>
        <taxon>Carangaria</taxon>
        <taxon>Pleuronectiformes</taxon>
        <taxon>Pleuronectoidei</taxon>
        <taxon>Pleuronectidae</taxon>
        <taxon>Pleuronectes</taxon>
    </lineage>
</organism>
<evidence type="ECO:0000313" key="4">
    <source>
        <dbReference type="Proteomes" id="UP001153269"/>
    </source>
</evidence>
<feature type="transmembrane region" description="Helical" evidence="2">
    <location>
        <begin position="6"/>
        <end position="24"/>
    </location>
</feature>
<accession>A0A9N7UDM6</accession>
<feature type="region of interest" description="Disordered" evidence="1">
    <location>
        <begin position="72"/>
        <end position="95"/>
    </location>
</feature>
<gene>
    <name evidence="3" type="ORF">PLEPLA_LOCUS16320</name>
</gene>
<keyword evidence="4" id="KW-1185">Reference proteome</keyword>
<name>A0A9N7UDM6_PLEPL</name>
<dbReference type="Proteomes" id="UP001153269">
    <property type="component" value="Unassembled WGS sequence"/>
</dbReference>
<keyword evidence="2" id="KW-0472">Membrane</keyword>
<keyword evidence="2" id="KW-1133">Transmembrane helix</keyword>
<sequence>MEKVAAVVVDCLFTPPLLLLIAFFRRTNLSLIFLHSFVHSSTCKLTLAEISFQEWLAICAALYSVNDGRKDRVGQRHKEKVRNGIDGSSRRPERVPLPPPDLLCHLLLHLTASALAVNAPSPPRSTEPSNGGLPNPPEGRLLAGGCASPEPTFTTPTDPRPFTEPLFSKRSCSLTDIYMTAGAMMIQARSTFWFGTKGSNSWPWLYDPNWVPVRCPRPIFWTDSHNRNHVRSGQTWRFVSRPQLRSKSNLNP</sequence>
<protein>
    <submittedName>
        <fullName evidence="3">Uncharacterized protein</fullName>
    </submittedName>
</protein>
<keyword evidence="2" id="KW-0812">Transmembrane</keyword>
<evidence type="ECO:0000256" key="2">
    <source>
        <dbReference type="SAM" id="Phobius"/>
    </source>
</evidence>
<evidence type="ECO:0000313" key="3">
    <source>
        <dbReference type="EMBL" id="CAB1428354.1"/>
    </source>
</evidence>
<dbReference type="EMBL" id="CADEAL010001046">
    <property type="protein sequence ID" value="CAB1428354.1"/>
    <property type="molecule type" value="Genomic_DNA"/>
</dbReference>
<comment type="caution">
    <text evidence="3">The sequence shown here is derived from an EMBL/GenBank/DDBJ whole genome shotgun (WGS) entry which is preliminary data.</text>
</comment>
<dbReference type="AlphaFoldDB" id="A0A9N7UDM6"/>